<dbReference type="Gene3D" id="1.10.10.10">
    <property type="entry name" value="Winged helix-like DNA-binding domain superfamily/Winged helix DNA-binding domain"/>
    <property type="match status" value="1"/>
</dbReference>
<keyword evidence="3" id="KW-0238">DNA-binding</keyword>
<reference evidence="6" key="1">
    <citation type="journal article" date="2014" name="Int. J. Syst. Evol. Microbiol.">
        <title>Complete genome sequence of Corynebacterium casei LMG S-19264T (=DSM 44701T), isolated from a smear-ripened cheese.</title>
        <authorList>
            <consortium name="US DOE Joint Genome Institute (JGI-PGF)"/>
            <person name="Walter F."/>
            <person name="Albersmeier A."/>
            <person name="Kalinowski J."/>
            <person name="Ruckert C."/>
        </authorList>
    </citation>
    <scope>NUCLEOTIDE SEQUENCE</scope>
    <source>
        <strain evidence="6">VKM B-2347</strain>
    </source>
</reference>
<name>A0A9W6IZN9_9HYPH</name>
<dbReference type="EMBL" id="BSFI01000007">
    <property type="protein sequence ID" value="GLK67627.1"/>
    <property type="molecule type" value="Genomic_DNA"/>
</dbReference>
<evidence type="ECO:0000256" key="1">
    <source>
        <dbReference type="ARBA" id="ARBA00009437"/>
    </source>
</evidence>
<dbReference type="FunFam" id="1.10.10.10:FF:000001">
    <property type="entry name" value="LysR family transcriptional regulator"/>
    <property type="match status" value="1"/>
</dbReference>
<dbReference type="GO" id="GO:0043565">
    <property type="term" value="F:sequence-specific DNA binding"/>
    <property type="evidence" value="ECO:0007669"/>
    <property type="project" value="TreeGrafter"/>
</dbReference>
<keyword evidence="4" id="KW-0804">Transcription</keyword>
<evidence type="ECO:0000256" key="4">
    <source>
        <dbReference type="ARBA" id="ARBA00023163"/>
    </source>
</evidence>
<dbReference type="CDD" id="cd08471">
    <property type="entry name" value="PBP2_CrgA_like_2"/>
    <property type="match status" value="1"/>
</dbReference>
<organism evidence="6 7">
    <name type="scientific">Hansschlegelia plantiphila</name>
    <dbReference type="NCBI Taxonomy" id="374655"/>
    <lineage>
        <taxon>Bacteria</taxon>
        <taxon>Pseudomonadati</taxon>
        <taxon>Pseudomonadota</taxon>
        <taxon>Alphaproteobacteria</taxon>
        <taxon>Hyphomicrobiales</taxon>
        <taxon>Methylopilaceae</taxon>
        <taxon>Hansschlegelia</taxon>
    </lineage>
</organism>
<dbReference type="InterPro" id="IPR036390">
    <property type="entry name" value="WH_DNA-bd_sf"/>
</dbReference>
<gene>
    <name evidence="6" type="ORF">GCM10008179_12650</name>
</gene>
<sequence>MDRFQAMGVFVKVAESGNFAHAARRLSLSPAAATRAVASLEAAIGARLLTRTTRRVKLTDVGERYLDDCRRILSDLAEAEAGAAGSHARPTGLLTVTAPVMFGRIYMLPILTNYLSRYPAVDGRALFLDRMVNLVDEGVDVAVRIGPLADSGLAAVRCGTVRRVVCASPGYVAAYGVPKTPGDLARHRLIAITHDGAAGWRFKGDRRKAVTVKPRLACNVNEAAISAAIDGWGLTRVLSYQVAEAIRDGRLTVILTPFEPEPLPIHVVHVEGPGAAAKVRSFVDFAVDQIRTNALIN</sequence>
<dbReference type="InterPro" id="IPR000847">
    <property type="entry name" value="LysR_HTH_N"/>
</dbReference>
<dbReference type="Pfam" id="PF03466">
    <property type="entry name" value="LysR_substrate"/>
    <property type="match status" value="1"/>
</dbReference>
<accession>A0A9W6IZN9</accession>
<dbReference type="InterPro" id="IPR058163">
    <property type="entry name" value="LysR-type_TF_proteobact-type"/>
</dbReference>
<evidence type="ECO:0000256" key="3">
    <source>
        <dbReference type="ARBA" id="ARBA00023125"/>
    </source>
</evidence>
<reference evidence="6" key="2">
    <citation type="submission" date="2023-01" db="EMBL/GenBank/DDBJ databases">
        <authorList>
            <person name="Sun Q."/>
            <person name="Evtushenko L."/>
        </authorList>
    </citation>
    <scope>NUCLEOTIDE SEQUENCE</scope>
    <source>
        <strain evidence="6">VKM B-2347</strain>
    </source>
</reference>
<keyword evidence="7" id="KW-1185">Reference proteome</keyword>
<dbReference type="Proteomes" id="UP001143372">
    <property type="component" value="Unassembled WGS sequence"/>
</dbReference>
<dbReference type="Gene3D" id="3.40.190.290">
    <property type="match status" value="1"/>
</dbReference>
<dbReference type="PANTHER" id="PTHR30537">
    <property type="entry name" value="HTH-TYPE TRANSCRIPTIONAL REGULATOR"/>
    <property type="match status" value="1"/>
</dbReference>
<keyword evidence="2" id="KW-0805">Transcription regulation</keyword>
<dbReference type="PANTHER" id="PTHR30537:SF5">
    <property type="entry name" value="HTH-TYPE TRANSCRIPTIONAL ACTIVATOR TTDR-RELATED"/>
    <property type="match status" value="1"/>
</dbReference>
<evidence type="ECO:0000259" key="5">
    <source>
        <dbReference type="PROSITE" id="PS50931"/>
    </source>
</evidence>
<proteinExistence type="inferred from homology"/>
<dbReference type="PROSITE" id="PS50931">
    <property type="entry name" value="HTH_LYSR"/>
    <property type="match status" value="1"/>
</dbReference>
<evidence type="ECO:0000313" key="7">
    <source>
        <dbReference type="Proteomes" id="UP001143372"/>
    </source>
</evidence>
<dbReference type="GO" id="GO:0003700">
    <property type="term" value="F:DNA-binding transcription factor activity"/>
    <property type="evidence" value="ECO:0007669"/>
    <property type="project" value="InterPro"/>
</dbReference>
<dbReference type="InterPro" id="IPR005119">
    <property type="entry name" value="LysR_subst-bd"/>
</dbReference>
<dbReference type="GO" id="GO:0006351">
    <property type="term" value="P:DNA-templated transcription"/>
    <property type="evidence" value="ECO:0007669"/>
    <property type="project" value="TreeGrafter"/>
</dbReference>
<evidence type="ECO:0000256" key="2">
    <source>
        <dbReference type="ARBA" id="ARBA00023015"/>
    </source>
</evidence>
<dbReference type="InterPro" id="IPR036388">
    <property type="entry name" value="WH-like_DNA-bd_sf"/>
</dbReference>
<dbReference type="Pfam" id="PF00126">
    <property type="entry name" value="HTH_1"/>
    <property type="match status" value="1"/>
</dbReference>
<protein>
    <submittedName>
        <fullName evidence="6">LysR family transcriptional regulator</fullName>
    </submittedName>
</protein>
<dbReference type="SUPFAM" id="SSF53850">
    <property type="entry name" value="Periplasmic binding protein-like II"/>
    <property type="match status" value="1"/>
</dbReference>
<dbReference type="AlphaFoldDB" id="A0A9W6IZN9"/>
<comment type="caution">
    <text evidence="6">The sequence shown here is derived from an EMBL/GenBank/DDBJ whole genome shotgun (WGS) entry which is preliminary data.</text>
</comment>
<comment type="similarity">
    <text evidence="1">Belongs to the LysR transcriptional regulatory family.</text>
</comment>
<dbReference type="RefSeq" id="WP_271167881.1">
    <property type="nucleotide sequence ID" value="NZ_BSFI01000007.1"/>
</dbReference>
<feature type="domain" description="HTH lysR-type" evidence="5">
    <location>
        <begin position="1"/>
        <end position="59"/>
    </location>
</feature>
<dbReference type="SUPFAM" id="SSF46785">
    <property type="entry name" value="Winged helix' DNA-binding domain"/>
    <property type="match status" value="1"/>
</dbReference>
<evidence type="ECO:0000313" key="6">
    <source>
        <dbReference type="EMBL" id="GLK67627.1"/>
    </source>
</evidence>